<name>A0A4P6ET72_9MICO</name>
<keyword evidence="3" id="KW-1185">Reference proteome</keyword>
<organism evidence="2 3">
    <name type="scientific">Xylanimonas allomyrinae</name>
    <dbReference type="NCBI Taxonomy" id="2509459"/>
    <lineage>
        <taxon>Bacteria</taxon>
        <taxon>Bacillati</taxon>
        <taxon>Actinomycetota</taxon>
        <taxon>Actinomycetes</taxon>
        <taxon>Micrococcales</taxon>
        <taxon>Promicromonosporaceae</taxon>
        <taxon>Xylanimonas</taxon>
    </lineage>
</organism>
<keyword evidence="1" id="KW-0472">Membrane</keyword>
<feature type="transmembrane region" description="Helical" evidence="1">
    <location>
        <begin position="41"/>
        <end position="64"/>
    </location>
</feature>
<gene>
    <name evidence="2" type="ORF">ET495_08245</name>
</gene>
<dbReference type="EMBL" id="CP035495">
    <property type="protein sequence ID" value="QAY64809.1"/>
    <property type="molecule type" value="Genomic_DNA"/>
</dbReference>
<dbReference type="Proteomes" id="UP000291758">
    <property type="component" value="Chromosome"/>
</dbReference>
<keyword evidence="1" id="KW-0812">Transmembrane</keyword>
<sequence>MLGALLTVALLVAVAVLIVSATAWAIATAAGSWQGAARARAGVLVSLAGAALTGGALAWTNWLLDTGAHL</sequence>
<accession>A0A4P6ET72</accession>
<dbReference type="Pfam" id="PF19607">
    <property type="entry name" value="DUF6112"/>
    <property type="match status" value="1"/>
</dbReference>
<evidence type="ECO:0000256" key="1">
    <source>
        <dbReference type="SAM" id="Phobius"/>
    </source>
</evidence>
<dbReference type="AlphaFoldDB" id="A0A4P6ET72"/>
<proteinExistence type="predicted"/>
<evidence type="ECO:0000313" key="3">
    <source>
        <dbReference type="Proteomes" id="UP000291758"/>
    </source>
</evidence>
<dbReference type="InterPro" id="IPR046094">
    <property type="entry name" value="DUF6112"/>
</dbReference>
<protein>
    <submittedName>
        <fullName evidence="2">Uncharacterized protein</fullName>
    </submittedName>
</protein>
<keyword evidence="1" id="KW-1133">Transmembrane helix</keyword>
<reference evidence="2 3" key="1">
    <citation type="submission" date="2019-01" db="EMBL/GenBank/DDBJ databases">
        <title>Genome sequencing of strain 2JSPR-7.</title>
        <authorList>
            <person name="Heo J."/>
            <person name="Kim S.-J."/>
            <person name="Kim J.-S."/>
            <person name="Hong S.-B."/>
            <person name="Kwon S.-W."/>
        </authorList>
    </citation>
    <scope>NUCLEOTIDE SEQUENCE [LARGE SCALE GENOMIC DNA]</scope>
    <source>
        <strain evidence="2 3">2JSPR-7</strain>
    </source>
</reference>
<dbReference type="KEGG" id="xyl:ET495_08245"/>
<evidence type="ECO:0000313" key="2">
    <source>
        <dbReference type="EMBL" id="QAY64809.1"/>
    </source>
</evidence>